<comment type="caution">
    <text evidence="2">The sequence shown here is derived from an EMBL/GenBank/DDBJ whole genome shotgun (WGS) entry which is preliminary data.</text>
</comment>
<dbReference type="InterPro" id="IPR032710">
    <property type="entry name" value="NTF2-like_dom_sf"/>
</dbReference>
<evidence type="ECO:0008006" key="4">
    <source>
        <dbReference type="Google" id="ProtNLM"/>
    </source>
</evidence>
<reference evidence="2 3" key="1">
    <citation type="submission" date="2018-05" db="EMBL/GenBank/DDBJ databases">
        <title>Evolution of GPA BGCs.</title>
        <authorList>
            <person name="Waglechner N."/>
            <person name="Wright G.D."/>
        </authorList>
    </citation>
    <scope>NUCLEOTIDE SEQUENCE [LARGE SCALE GENOMIC DNA]</scope>
    <source>
        <strain evidence="2 3">A82846</strain>
    </source>
</reference>
<dbReference type="OrthoDB" id="5193742at2"/>
<keyword evidence="1" id="KW-0732">Signal</keyword>
<feature type="signal peptide" evidence="1">
    <location>
        <begin position="1"/>
        <end position="21"/>
    </location>
</feature>
<dbReference type="RefSeq" id="WP_051794538.1">
    <property type="nucleotide sequence ID" value="NZ_QHKI01000030.1"/>
</dbReference>
<dbReference type="EMBL" id="QHKI01000030">
    <property type="protein sequence ID" value="RSM80094.1"/>
    <property type="molecule type" value="Genomic_DNA"/>
</dbReference>
<gene>
    <name evidence="2" type="ORF">DMH04_30660</name>
</gene>
<sequence>MRIVRMCVPAVVLLLTGCSGSAETTVAQQTADRFVDALAHNDSRVACALLAQQAVRRIDDLRPEGCEKTLLTLSIPVDRPTEVSTWGDTAQARSGRDTLFLRKFEDGWRILGAGCTPQGEGPYRCKVDGT</sequence>
<dbReference type="Proteomes" id="UP000287547">
    <property type="component" value="Unassembled WGS sequence"/>
</dbReference>
<protein>
    <recommendedName>
        <fullName evidence="4">Lipoprotein</fullName>
    </recommendedName>
</protein>
<evidence type="ECO:0000313" key="2">
    <source>
        <dbReference type="EMBL" id="RSM80094.1"/>
    </source>
</evidence>
<name>A0A428Z2Y8_KIBAR</name>
<dbReference type="SUPFAM" id="SSF54427">
    <property type="entry name" value="NTF2-like"/>
    <property type="match status" value="1"/>
</dbReference>
<proteinExistence type="predicted"/>
<evidence type="ECO:0000313" key="3">
    <source>
        <dbReference type="Proteomes" id="UP000287547"/>
    </source>
</evidence>
<feature type="chain" id="PRO_5039563012" description="Lipoprotein" evidence="1">
    <location>
        <begin position="22"/>
        <end position="130"/>
    </location>
</feature>
<dbReference type="PROSITE" id="PS51257">
    <property type="entry name" value="PROKAR_LIPOPROTEIN"/>
    <property type="match status" value="1"/>
</dbReference>
<dbReference type="AlphaFoldDB" id="A0A428Z2Y8"/>
<evidence type="ECO:0000256" key="1">
    <source>
        <dbReference type="SAM" id="SignalP"/>
    </source>
</evidence>
<accession>A0A428Z2Y8</accession>
<organism evidence="2 3">
    <name type="scientific">Kibdelosporangium aridum</name>
    <dbReference type="NCBI Taxonomy" id="2030"/>
    <lineage>
        <taxon>Bacteria</taxon>
        <taxon>Bacillati</taxon>
        <taxon>Actinomycetota</taxon>
        <taxon>Actinomycetes</taxon>
        <taxon>Pseudonocardiales</taxon>
        <taxon>Pseudonocardiaceae</taxon>
        <taxon>Kibdelosporangium</taxon>
    </lineage>
</organism>